<dbReference type="Gene3D" id="3.90.226.10">
    <property type="entry name" value="2-enoyl-CoA Hydratase, Chain A, domain 1"/>
    <property type="match status" value="1"/>
</dbReference>
<name>A0ABR6W0R6_9BACT</name>
<dbReference type="SMART" id="SM00245">
    <property type="entry name" value="TSPc"/>
    <property type="match status" value="1"/>
</dbReference>
<feature type="domain" description="PDZ" evidence="1">
    <location>
        <begin position="118"/>
        <end position="204"/>
    </location>
</feature>
<dbReference type="Pfam" id="PF17820">
    <property type="entry name" value="PDZ_6"/>
    <property type="match status" value="1"/>
</dbReference>
<dbReference type="GO" id="GO:0008233">
    <property type="term" value="F:peptidase activity"/>
    <property type="evidence" value="ECO:0007669"/>
    <property type="project" value="UniProtKB-KW"/>
</dbReference>
<dbReference type="CDD" id="cd07561">
    <property type="entry name" value="Peptidase_S41_CPP_like"/>
    <property type="match status" value="1"/>
</dbReference>
<dbReference type="Pfam" id="PF03572">
    <property type="entry name" value="Peptidase_S41"/>
    <property type="match status" value="1"/>
</dbReference>
<dbReference type="InterPro" id="IPR036034">
    <property type="entry name" value="PDZ_sf"/>
</dbReference>
<evidence type="ECO:0000313" key="2">
    <source>
        <dbReference type="EMBL" id="MBC3789784.1"/>
    </source>
</evidence>
<evidence type="ECO:0000313" key="3">
    <source>
        <dbReference type="Proteomes" id="UP000700732"/>
    </source>
</evidence>
<reference evidence="2 3" key="1">
    <citation type="submission" date="2019-06" db="EMBL/GenBank/DDBJ databases">
        <title>Spirosoma utsteinense sp. nov. isolated from Antarctic ice-free soils.</title>
        <authorList>
            <person name="Tahon G."/>
        </authorList>
    </citation>
    <scope>NUCLEOTIDE SEQUENCE [LARGE SCALE GENOMIC DNA]</scope>
    <source>
        <strain evidence="2 3">LMG 31447</strain>
    </source>
</reference>
<dbReference type="InterPro" id="IPR001478">
    <property type="entry name" value="PDZ"/>
</dbReference>
<dbReference type="PANTHER" id="PTHR32060:SF30">
    <property type="entry name" value="CARBOXY-TERMINAL PROCESSING PROTEASE CTPA"/>
    <property type="match status" value="1"/>
</dbReference>
<comment type="caution">
    <text evidence="2">The sequence shown here is derived from an EMBL/GenBank/DDBJ whole genome shotgun (WGS) entry which is preliminary data.</text>
</comment>
<dbReference type="SUPFAM" id="SSF52096">
    <property type="entry name" value="ClpP/crotonase"/>
    <property type="match status" value="1"/>
</dbReference>
<dbReference type="Pfam" id="PF18294">
    <property type="entry name" value="Pept_S41_N"/>
    <property type="match status" value="1"/>
</dbReference>
<dbReference type="Gene3D" id="2.30.42.10">
    <property type="match status" value="1"/>
</dbReference>
<dbReference type="Gene3D" id="3.30.750.170">
    <property type="match status" value="1"/>
</dbReference>
<dbReference type="EMBL" id="VFIA01000001">
    <property type="protein sequence ID" value="MBC3789784.1"/>
    <property type="molecule type" value="Genomic_DNA"/>
</dbReference>
<dbReference type="InterPro" id="IPR005151">
    <property type="entry name" value="Tail-specific_protease"/>
</dbReference>
<dbReference type="GO" id="GO:0006508">
    <property type="term" value="P:proteolysis"/>
    <property type="evidence" value="ECO:0007669"/>
    <property type="project" value="UniProtKB-KW"/>
</dbReference>
<dbReference type="Proteomes" id="UP000700732">
    <property type="component" value="Unassembled WGS sequence"/>
</dbReference>
<dbReference type="SMART" id="SM00228">
    <property type="entry name" value="PDZ"/>
    <property type="match status" value="1"/>
</dbReference>
<evidence type="ECO:0000259" key="1">
    <source>
        <dbReference type="PROSITE" id="PS50106"/>
    </source>
</evidence>
<proteinExistence type="predicted"/>
<keyword evidence="2" id="KW-0378">Hydrolase</keyword>
<dbReference type="InterPro" id="IPR041613">
    <property type="entry name" value="Pept_S41_N"/>
</dbReference>
<protein>
    <submittedName>
        <fullName evidence="2">C-terminal processing protease CtpA/Prc</fullName>
    </submittedName>
</protein>
<accession>A0ABR6W0R6</accession>
<organism evidence="2 3">
    <name type="scientific">Spirosoma utsteinense</name>
    <dbReference type="NCBI Taxonomy" id="2585773"/>
    <lineage>
        <taxon>Bacteria</taxon>
        <taxon>Pseudomonadati</taxon>
        <taxon>Bacteroidota</taxon>
        <taxon>Cytophagia</taxon>
        <taxon>Cytophagales</taxon>
        <taxon>Cytophagaceae</taxon>
        <taxon>Spirosoma</taxon>
    </lineage>
</organism>
<dbReference type="SUPFAM" id="SSF50156">
    <property type="entry name" value="PDZ domain-like"/>
    <property type="match status" value="1"/>
</dbReference>
<keyword evidence="3" id="KW-1185">Reference proteome</keyword>
<keyword evidence="2" id="KW-0645">Protease</keyword>
<dbReference type="InterPro" id="IPR029045">
    <property type="entry name" value="ClpP/crotonase-like_dom_sf"/>
</dbReference>
<dbReference type="RefSeq" id="WP_235985294.1">
    <property type="nucleotide sequence ID" value="NZ_VFIA01000001.1"/>
</dbReference>
<sequence length="496" mass="53208">MTNYVVNKVIRGAIRPLTIGYAMGQWVLLAGLIVCLTGCKDQAAEVTPLSVADAANKNGVVDNWILTNMRDLYYWNDKIPANPDTTLAPEIFFDSILNTYDATTNPTGDRFSWIEASAADLQASLSGETTTTGMEYNLYLRSSGSDDIIAQVLYVLPGSPAEKAGIQRGDIISKVNGQLLTRTNYVDLLFGSTTTFTFGLASVSGNSLVDTDLSKTVTATVYQENPVFLDSVYSVGGKTVGYLVYNQFVPGANNSNANEYDAQLDAIFGDFKAKGVNELVLDLRYNPGGYTSSSANLASLIGKGVGAGKVYFREEWNTSITPLLQEKYGDSFFVQNFLTKAQNIGGNLTRLFVLTTDQTASASELIINGLRPYMSVITIGTTTYGKNVGSITITDDSGQIPWGIQPIVFKSFNSAGQSDYSTGFTPTIEVEEPLTLLPLGDTREALLSTALGQLSGTAAPARAGVRQANPLAGVGSSIQRKAGGGRMVKTMKMLHW</sequence>
<dbReference type="PANTHER" id="PTHR32060">
    <property type="entry name" value="TAIL-SPECIFIC PROTEASE"/>
    <property type="match status" value="1"/>
</dbReference>
<dbReference type="PROSITE" id="PS50106">
    <property type="entry name" value="PDZ"/>
    <property type="match status" value="1"/>
</dbReference>
<dbReference type="InterPro" id="IPR041489">
    <property type="entry name" value="PDZ_6"/>
</dbReference>
<gene>
    <name evidence="2" type="ORF">FH603_267</name>
</gene>